<sequence>MNKVYNYPYMHAYPPIVYVPVVNDHRHPTYWTIPSEVEHVNQFGYLRANNPSHLNLKDYGTNPYVVNIEEATIQNNTFRTALWTGDDLQVTLMSIDVGDSIGLEIHPQVDQFLRIEQGEGIVRMGDRKENLPFEQRVLDNDAIMVPKGTWHNVINTGNTPLKLYSIYAPPEHPFGTVHQTKADAMAEE</sequence>
<comment type="caution">
    <text evidence="2">The sequence shown here is derived from an EMBL/GenBank/DDBJ whole genome shotgun (WGS) entry which is preliminary data.</text>
</comment>
<dbReference type="InterPro" id="IPR011051">
    <property type="entry name" value="RmlC_Cupin_sf"/>
</dbReference>
<name>A0A6N8FMI3_9BACI</name>
<keyword evidence="3" id="KW-1185">Reference proteome</keyword>
<dbReference type="SUPFAM" id="SSF51182">
    <property type="entry name" value="RmlC-like cupins"/>
    <property type="match status" value="1"/>
</dbReference>
<dbReference type="Gene3D" id="2.60.120.10">
    <property type="entry name" value="Jelly Rolls"/>
    <property type="match status" value="1"/>
</dbReference>
<feature type="domain" description="Cupin type-2" evidence="1">
    <location>
        <begin position="92"/>
        <end position="167"/>
    </location>
</feature>
<dbReference type="AlphaFoldDB" id="A0A6N8FMI3"/>
<dbReference type="InterPro" id="IPR013096">
    <property type="entry name" value="Cupin_2"/>
</dbReference>
<proteinExistence type="predicted"/>
<dbReference type="PANTHER" id="PTHR43346">
    <property type="entry name" value="LIGAND BINDING DOMAIN PROTEIN, PUTATIVE (AFU_ORTHOLOGUE AFUA_6G14370)-RELATED"/>
    <property type="match status" value="1"/>
</dbReference>
<dbReference type="Proteomes" id="UP000469125">
    <property type="component" value="Unassembled WGS sequence"/>
</dbReference>
<accession>A0A6N8FMI3</accession>
<reference evidence="2 3" key="1">
    <citation type="submission" date="2019-11" db="EMBL/GenBank/DDBJ databases">
        <authorList>
            <person name="Li X."/>
        </authorList>
    </citation>
    <scope>NUCLEOTIDE SEQUENCE [LARGE SCALE GENOMIC DNA]</scope>
    <source>
        <strain evidence="2 3">L9</strain>
    </source>
</reference>
<dbReference type="EMBL" id="WOCA01000007">
    <property type="protein sequence ID" value="MUK88949.1"/>
    <property type="molecule type" value="Genomic_DNA"/>
</dbReference>
<dbReference type="PANTHER" id="PTHR43346:SF1">
    <property type="entry name" value="QUERCETIN 2,3-DIOXYGENASE-RELATED"/>
    <property type="match status" value="1"/>
</dbReference>
<dbReference type="Pfam" id="PF07883">
    <property type="entry name" value="Cupin_2"/>
    <property type="match status" value="1"/>
</dbReference>
<evidence type="ECO:0000313" key="3">
    <source>
        <dbReference type="Proteomes" id="UP000469125"/>
    </source>
</evidence>
<dbReference type="CDD" id="cd02223">
    <property type="entry name" value="cupin_Bh2720-like"/>
    <property type="match status" value="1"/>
</dbReference>
<evidence type="ECO:0000313" key="2">
    <source>
        <dbReference type="EMBL" id="MUK88949.1"/>
    </source>
</evidence>
<protein>
    <submittedName>
        <fullName evidence="2">Cupin domain-containing protein</fullName>
    </submittedName>
</protein>
<evidence type="ECO:0000259" key="1">
    <source>
        <dbReference type="Pfam" id="PF07883"/>
    </source>
</evidence>
<dbReference type="InterPro" id="IPR014710">
    <property type="entry name" value="RmlC-like_jellyroll"/>
</dbReference>
<dbReference type="InterPro" id="IPR052538">
    <property type="entry name" value="Flavonoid_dioxygenase-like"/>
</dbReference>
<organism evidence="2 3">
    <name type="scientific">Ornithinibacillus caprae</name>
    <dbReference type="NCBI Taxonomy" id="2678566"/>
    <lineage>
        <taxon>Bacteria</taxon>
        <taxon>Bacillati</taxon>
        <taxon>Bacillota</taxon>
        <taxon>Bacilli</taxon>
        <taxon>Bacillales</taxon>
        <taxon>Bacillaceae</taxon>
        <taxon>Ornithinibacillus</taxon>
    </lineage>
</organism>
<gene>
    <name evidence="2" type="ORF">GMD78_11140</name>
</gene>